<comment type="caution">
    <text evidence="9">The sequence shown here is derived from an EMBL/GenBank/DDBJ whole genome shotgun (WGS) entry which is preliminary data.</text>
</comment>
<keyword evidence="5 7" id="KW-1133">Transmembrane helix</keyword>
<feature type="transmembrane region" description="Helical" evidence="7">
    <location>
        <begin position="263"/>
        <end position="282"/>
    </location>
</feature>
<dbReference type="Gene3D" id="1.10.3720.10">
    <property type="entry name" value="MetI-like"/>
    <property type="match status" value="1"/>
</dbReference>
<proteinExistence type="inferred from homology"/>
<dbReference type="PANTHER" id="PTHR43744:SF9">
    <property type="entry name" value="POLYGALACTURONAN_RHAMNOGALACTURONAN TRANSPORT SYSTEM PERMEASE PROTEIN YTCP"/>
    <property type="match status" value="1"/>
</dbReference>
<evidence type="ECO:0000256" key="2">
    <source>
        <dbReference type="ARBA" id="ARBA00022448"/>
    </source>
</evidence>
<evidence type="ECO:0000256" key="6">
    <source>
        <dbReference type="ARBA" id="ARBA00023136"/>
    </source>
</evidence>
<keyword evidence="3" id="KW-1003">Cell membrane</keyword>
<evidence type="ECO:0000256" key="1">
    <source>
        <dbReference type="ARBA" id="ARBA00004651"/>
    </source>
</evidence>
<feature type="transmembrane region" description="Helical" evidence="7">
    <location>
        <begin position="183"/>
        <end position="208"/>
    </location>
</feature>
<reference evidence="9 10" key="1">
    <citation type="submission" date="2024-04" db="EMBL/GenBank/DDBJ databases">
        <title>draft genome sequnece of Paenibacillus filicis.</title>
        <authorList>
            <person name="Kim D.-U."/>
        </authorList>
    </citation>
    <scope>NUCLEOTIDE SEQUENCE [LARGE SCALE GENOMIC DNA]</scope>
    <source>
        <strain evidence="9 10">KACC14197</strain>
    </source>
</reference>
<feature type="transmembrane region" description="Helical" evidence="7">
    <location>
        <begin position="12"/>
        <end position="37"/>
    </location>
</feature>
<dbReference type="RefSeq" id="WP_341415087.1">
    <property type="nucleotide sequence ID" value="NZ_JBBPCC010000004.1"/>
</dbReference>
<dbReference type="Proteomes" id="UP001469365">
    <property type="component" value="Unassembled WGS sequence"/>
</dbReference>
<dbReference type="PANTHER" id="PTHR43744">
    <property type="entry name" value="ABC TRANSPORTER PERMEASE PROTEIN MG189-RELATED-RELATED"/>
    <property type="match status" value="1"/>
</dbReference>
<dbReference type="PROSITE" id="PS50928">
    <property type="entry name" value="ABC_TM1"/>
    <property type="match status" value="1"/>
</dbReference>
<protein>
    <submittedName>
        <fullName evidence="9">Carbohydrate ABC transporter permease</fullName>
    </submittedName>
</protein>
<evidence type="ECO:0000313" key="10">
    <source>
        <dbReference type="Proteomes" id="UP001469365"/>
    </source>
</evidence>
<comment type="subcellular location">
    <subcellularLocation>
        <location evidence="1 7">Cell membrane</location>
        <topology evidence="1 7">Multi-pass membrane protein</topology>
    </subcellularLocation>
</comment>
<keyword evidence="4 7" id="KW-0812">Transmembrane</keyword>
<feature type="transmembrane region" description="Helical" evidence="7">
    <location>
        <begin position="78"/>
        <end position="100"/>
    </location>
</feature>
<feature type="transmembrane region" description="Helical" evidence="7">
    <location>
        <begin position="112"/>
        <end position="135"/>
    </location>
</feature>
<dbReference type="Pfam" id="PF00528">
    <property type="entry name" value="BPD_transp_1"/>
    <property type="match status" value="1"/>
</dbReference>
<dbReference type="InterPro" id="IPR000515">
    <property type="entry name" value="MetI-like"/>
</dbReference>
<feature type="transmembrane region" description="Helical" evidence="7">
    <location>
        <begin position="141"/>
        <end position="162"/>
    </location>
</feature>
<comment type="similarity">
    <text evidence="7">Belongs to the binding-protein-dependent transport system permease family.</text>
</comment>
<dbReference type="SUPFAM" id="SSF161098">
    <property type="entry name" value="MetI-like"/>
    <property type="match status" value="1"/>
</dbReference>
<dbReference type="CDD" id="cd06261">
    <property type="entry name" value="TM_PBP2"/>
    <property type="match status" value="1"/>
</dbReference>
<organism evidence="9 10">
    <name type="scientific">Paenibacillus filicis</name>
    <dbReference type="NCBI Taxonomy" id="669464"/>
    <lineage>
        <taxon>Bacteria</taxon>
        <taxon>Bacillati</taxon>
        <taxon>Bacillota</taxon>
        <taxon>Bacilli</taxon>
        <taxon>Bacillales</taxon>
        <taxon>Paenibacillaceae</taxon>
        <taxon>Paenibacillus</taxon>
    </lineage>
</organism>
<evidence type="ECO:0000256" key="5">
    <source>
        <dbReference type="ARBA" id="ARBA00022989"/>
    </source>
</evidence>
<gene>
    <name evidence="9" type="ORF">WMW72_08950</name>
</gene>
<evidence type="ECO:0000256" key="4">
    <source>
        <dbReference type="ARBA" id="ARBA00022692"/>
    </source>
</evidence>
<name>A0ABU9DGN0_9BACL</name>
<keyword evidence="10" id="KW-1185">Reference proteome</keyword>
<feature type="domain" description="ABC transmembrane type-1" evidence="8">
    <location>
        <begin position="74"/>
        <end position="271"/>
    </location>
</feature>
<sequence>MKASLGERWFMGCTHVFMVLLSIAFLIPIVAIVSISLSNDGDIAQYGYRLLPARLDLEAYSFIFSTPLTLLHSYKATLIMSAAGTFLSLVMISTCAYALSRRDFAYRRIITFYLFFTMLFSGGLVPFYILMTHYFHLQNTYAALIIPVLGNVWYVFLMRTFFQQLPDALAESATIDGAGELRIYVSIILPLSKPVLATIGLMQLLTYWNSWYPALLFISQKDMYPLQYLLQVMLQNINEITRNMQDNVMVDLTAAANLPTENMRMAMCILAIGPMLFVFPFFQKYFAKGLTVGSVKG</sequence>
<keyword evidence="2 7" id="KW-0813">Transport</keyword>
<dbReference type="EMBL" id="JBBPCC010000004">
    <property type="protein sequence ID" value="MEK8128027.1"/>
    <property type="molecule type" value="Genomic_DNA"/>
</dbReference>
<evidence type="ECO:0000256" key="3">
    <source>
        <dbReference type="ARBA" id="ARBA00022475"/>
    </source>
</evidence>
<evidence type="ECO:0000259" key="8">
    <source>
        <dbReference type="PROSITE" id="PS50928"/>
    </source>
</evidence>
<evidence type="ECO:0000313" key="9">
    <source>
        <dbReference type="EMBL" id="MEK8128027.1"/>
    </source>
</evidence>
<evidence type="ECO:0000256" key="7">
    <source>
        <dbReference type="RuleBase" id="RU363032"/>
    </source>
</evidence>
<accession>A0ABU9DGN0</accession>
<dbReference type="InterPro" id="IPR035906">
    <property type="entry name" value="MetI-like_sf"/>
</dbReference>
<keyword evidence="6 7" id="KW-0472">Membrane</keyword>